<evidence type="ECO:0000256" key="7">
    <source>
        <dbReference type="ARBA" id="ARBA00023125"/>
    </source>
</evidence>
<gene>
    <name evidence="11" type="ORF">B4110_3151</name>
</gene>
<dbReference type="Pfam" id="PF00309">
    <property type="entry name" value="Sigma54_AID"/>
    <property type="match status" value="1"/>
</dbReference>
<evidence type="ECO:0000256" key="6">
    <source>
        <dbReference type="ARBA" id="ARBA00023082"/>
    </source>
</evidence>
<dbReference type="InterPro" id="IPR038709">
    <property type="entry name" value="RpoN_core-bd_sf"/>
</dbReference>
<dbReference type="GO" id="GO:0006352">
    <property type="term" value="P:DNA-templated transcription initiation"/>
    <property type="evidence" value="ECO:0007669"/>
    <property type="project" value="InterPro"/>
</dbReference>
<sequence length="437" mass="51244">MRAELLQEQRLKLSLTKELTQAIELLQYSAVELQSFLYEQSLENPFLEIRDYRLKRNFRNLSDKEKQQWIENMSTYSETLSSYLTAQLPALSLSEHEERIVHYMIACLDEDGYLRVNIEEIAERFAISKQEAEKALQIIQSLEPAGVGARNLQECLYLQLKRLPYRDEFAEQIIQHHFSLFVEKAWKTLAKQLGVDIASLQRVWDLIRTLEPRPGIHYTKERPHFIVPDIIVQRSEEGDWRIFYNEDVHPELIWNRGYEQKISSCQDGQVHAFVKDKYRQFLWLAKSLEQRKQTLLNIMHVIVDKQKQCFETGFAALKPLTMREVAEELGIHESTVSRAVKNKYVQAPFGTVELRRFFSSAVSSVYMDEDAASSVKVKMFIKQLIEQENKQEPLSDQKLADLLHEQYGVVISRRTVAKYREQLHIPSSAKRKQYVGK</sequence>
<feature type="domain" description="RNA polymerase sigma factor 54 core-binding" evidence="10">
    <location>
        <begin position="70"/>
        <end position="258"/>
    </location>
</feature>
<dbReference type="PROSITE" id="PS00717">
    <property type="entry name" value="SIGMA54_1"/>
    <property type="match status" value="1"/>
</dbReference>
<evidence type="ECO:0000256" key="2">
    <source>
        <dbReference type="ARBA" id="ARBA00022478"/>
    </source>
</evidence>
<keyword evidence="4" id="KW-0548">Nucleotidyltransferase</keyword>
<dbReference type="GO" id="GO:0003677">
    <property type="term" value="F:DNA binding"/>
    <property type="evidence" value="ECO:0007669"/>
    <property type="project" value="UniProtKB-KW"/>
</dbReference>
<dbReference type="GO" id="GO:0001216">
    <property type="term" value="F:DNA-binding transcription activator activity"/>
    <property type="evidence" value="ECO:0007669"/>
    <property type="project" value="InterPro"/>
</dbReference>
<evidence type="ECO:0000259" key="10">
    <source>
        <dbReference type="Pfam" id="PF04963"/>
    </source>
</evidence>
<dbReference type="Pfam" id="PF04552">
    <property type="entry name" value="Sigma54_DBD"/>
    <property type="match status" value="1"/>
</dbReference>
<dbReference type="NCBIfam" id="TIGR02395">
    <property type="entry name" value="rpoN_sigma"/>
    <property type="match status" value="1"/>
</dbReference>
<dbReference type="Pfam" id="PF04963">
    <property type="entry name" value="Sigma54_CBD"/>
    <property type="match status" value="1"/>
</dbReference>
<protein>
    <recommendedName>
        <fullName evidence="13">RNA polymerase sigma-54 factor</fullName>
    </recommendedName>
</protein>
<proteinExistence type="inferred from homology"/>
<feature type="domain" description="RNA polymerase sigma factor 54 DNA-binding" evidence="9">
    <location>
        <begin position="272"/>
        <end position="433"/>
    </location>
</feature>
<reference evidence="11 12" key="1">
    <citation type="submission" date="2016-01" db="EMBL/GenBank/DDBJ databases">
        <title>Draft Genome Sequences of Seven Thermophilic Sporeformers Isolated from Foods.</title>
        <authorList>
            <person name="Berendsen E.M."/>
            <person name="Wells-Bennik M.H."/>
            <person name="Krawcyk A.O."/>
            <person name="De Jong A."/>
            <person name="Holsappel S."/>
            <person name="Eijlander R.T."/>
            <person name="Kuipers O.P."/>
        </authorList>
    </citation>
    <scope>NUCLEOTIDE SEQUENCE [LARGE SCALE GENOMIC DNA]</scope>
    <source>
        <strain evidence="11 12">B4110</strain>
    </source>
</reference>
<keyword evidence="8" id="KW-0804">Transcription</keyword>
<dbReference type="Proteomes" id="UP000075324">
    <property type="component" value="Unassembled WGS sequence"/>
</dbReference>
<dbReference type="InterPro" id="IPR007046">
    <property type="entry name" value="RNA_pol_sigma_54_core-bd"/>
</dbReference>
<name>A0A150N7S6_9BACL</name>
<dbReference type="Gene3D" id="1.10.10.60">
    <property type="entry name" value="Homeodomain-like"/>
    <property type="match status" value="1"/>
</dbReference>
<comment type="caution">
    <text evidence="11">The sequence shown here is derived from an EMBL/GenBank/DDBJ whole genome shotgun (WGS) entry which is preliminary data.</text>
</comment>
<dbReference type="Gene3D" id="1.10.10.1330">
    <property type="entry name" value="RNA polymerase sigma-54 factor, core-binding domain"/>
    <property type="match status" value="1"/>
</dbReference>
<evidence type="ECO:0000256" key="5">
    <source>
        <dbReference type="ARBA" id="ARBA00023015"/>
    </source>
</evidence>
<dbReference type="PANTHER" id="PTHR32248">
    <property type="entry name" value="RNA POLYMERASE SIGMA-54 FACTOR"/>
    <property type="match status" value="1"/>
</dbReference>
<evidence type="ECO:0000256" key="4">
    <source>
        <dbReference type="ARBA" id="ARBA00022695"/>
    </source>
</evidence>
<dbReference type="PROSITE" id="PS50044">
    <property type="entry name" value="SIGMA54_3"/>
    <property type="match status" value="1"/>
</dbReference>
<comment type="similarity">
    <text evidence="1">Belongs to the sigma-54 factor family.</text>
</comment>
<evidence type="ECO:0000256" key="8">
    <source>
        <dbReference type="ARBA" id="ARBA00023163"/>
    </source>
</evidence>
<evidence type="ECO:0000259" key="9">
    <source>
        <dbReference type="Pfam" id="PF04552"/>
    </source>
</evidence>
<keyword evidence="7" id="KW-0238">DNA-binding</keyword>
<dbReference type="PROSITE" id="PS00718">
    <property type="entry name" value="SIGMA54_2"/>
    <property type="match status" value="1"/>
</dbReference>
<keyword evidence="3" id="KW-0808">Transferase</keyword>
<accession>A0A150N7S6</accession>
<evidence type="ECO:0000313" key="12">
    <source>
        <dbReference type="Proteomes" id="UP000075324"/>
    </source>
</evidence>
<dbReference type="InterPro" id="IPR007634">
    <property type="entry name" value="RNA_pol_sigma_54_DNA-bd"/>
</dbReference>
<keyword evidence="6" id="KW-0731">Sigma factor</keyword>
<dbReference type="AlphaFoldDB" id="A0A150N7S6"/>
<dbReference type="GO" id="GO:0016779">
    <property type="term" value="F:nucleotidyltransferase activity"/>
    <property type="evidence" value="ECO:0007669"/>
    <property type="project" value="UniProtKB-KW"/>
</dbReference>
<evidence type="ECO:0000256" key="1">
    <source>
        <dbReference type="ARBA" id="ARBA00008798"/>
    </source>
</evidence>
<dbReference type="PRINTS" id="PR00045">
    <property type="entry name" value="SIGMA54FCT"/>
</dbReference>
<dbReference type="EMBL" id="LQYW01000008">
    <property type="protein sequence ID" value="KYD32704.1"/>
    <property type="molecule type" value="Genomic_DNA"/>
</dbReference>
<dbReference type="GO" id="GO:0000428">
    <property type="term" value="C:DNA-directed RNA polymerase complex"/>
    <property type="evidence" value="ECO:0007669"/>
    <property type="project" value="UniProtKB-KW"/>
</dbReference>
<evidence type="ECO:0000313" key="11">
    <source>
        <dbReference type="EMBL" id="KYD32704.1"/>
    </source>
</evidence>
<organism evidence="11 12">
    <name type="scientific">Parageobacillus toebii</name>
    <dbReference type="NCBI Taxonomy" id="153151"/>
    <lineage>
        <taxon>Bacteria</taxon>
        <taxon>Bacillati</taxon>
        <taxon>Bacillota</taxon>
        <taxon>Bacilli</taxon>
        <taxon>Bacillales</taxon>
        <taxon>Anoxybacillaceae</taxon>
        <taxon>Parageobacillus</taxon>
    </lineage>
</organism>
<keyword evidence="5" id="KW-0805">Transcription regulation</keyword>
<dbReference type="PIRSF" id="PIRSF000774">
    <property type="entry name" value="RpoN"/>
    <property type="match status" value="1"/>
</dbReference>
<evidence type="ECO:0008006" key="13">
    <source>
        <dbReference type="Google" id="ProtNLM"/>
    </source>
</evidence>
<dbReference type="RefSeq" id="WP_062677271.1">
    <property type="nucleotide sequence ID" value="NZ_LQYW01000008.1"/>
</dbReference>
<dbReference type="InterPro" id="IPR000394">
    <property type="entry name" value="RNA_pol_sigma_54"/>
</dbReference>
<evidence type="ECO:0000256" key="3">
    <source>
        <dbReference type="ARBA" id="ARBA00022679"/>
    </source>
</evidence>
<dbReference type="PATRIC" id="fig|153151.4.peg.46"/>
<keyword evidence="2" id="KW-0240">DNA-directed RNA polymerase</keyword>
<dbReference type="GO" id="GO:0016987">
    <property type="term" value="F:sigma factor activity"/>
    <property type="evidence" value="ECO:0007669"/>
    <property type="project" value="UniProtKB-KW"/>
</dbReference>
<dbReference type="PANTHER" id="PTHR32248:SF4">
    <property type="entry name" value="RNA POLYMERASE SIGMA-54 FACTOR"/>
    <property type="match status" value="1"/>
</dbReference>